<keyword evidence="2" id="KW-1185">Reference proteome</keyword>
<dbReference type="NCBIfam" id="NF010240">
    <property type="entry name" value="PRK13687.1"/>
    <property type="match status" value="1"/>
</dbReference>
<evidence type="ECO:0000313" key="2">
    <source>
        <dbReference type="Proteomes" id="UP000190367"/>
    </source>
</evidence>
<reference evidence="2" key="1">
    <citation type="submission" date="2017-02" db="EMBL/GenBank/DDBJ databases">
        <authorList>
            <person name="Varghese N."/>
            <person name="Submissions S."/>
        </authorList>
    </citation>
    <scope>NUCLEOTIDE SEQUENCE [LARGE SCALE GENOMIC DNA]</scope>
    <source>
        <strain evidence="2">DSM 22224</strain>
    </source>
</reference>
<dbReference type="InterPro" id="IPR018654">
    <property type="entry name" value="YjhX_toxin"/>
</dbReference>
<protein>
    <submittedName>
        <fullName evidence="1">Uncharacterized protein</fullName>
    </submittedName>
</protein>
<accession>A0A1T4MXU2</accession>
<gene>
    <name evidence="1" type="ORF">SAMN04488128_1011326</name>
</gene>
<organism evidence="1 2">
    <name type="scientific">Chitinophaga eiseniae</name>
    <dbReference type="NCBI Taxonomy" id="634771"/>
    <lineage>
        <taxon>Bacteria</taxon>
        <taxon>Pseudomonadati</taxon>
        <taxon>Bacteroidota</taxon>
        <taxon>Chitinophagia</taxon>
        <taxon>Chitinophagales</taxon>
        <taxon>Chitinophagaceae</taxon>
        <taxon>Chitinophaga</taxon>
    </lineage>
</organism>
<sequence length="89" mass="10189">MNPLKRKDRKIVNISKPERRVLEALSRGGRVIFERDEKGKITEVMCLSAEGSWLEKCDLDMFRRLKNKRLIASIDGGPYNITRAGNDAL</sequence>
<dbReference type="OrthoDB" id="7204880at2"/>
<dbReference type="EMBL" id="FUWZ01000001">
    <property type="protein sequence ID" value="SJZ71664.1"/>
    <property type="molecule type" value="Genomic_DNA"/>
</dbReference>
<dbReference type="Pfam" id="PF09857">
    <property type="entry name" value="YjhX_toxin"/>
    <property type="match status" value="1"/>
</dbReference>
<dbReference type="STRING" id="634771.SAMN04488128_1011326"/>
<proteinExistence type="predicted"/>
<dbReference type="Proteomes" id="UP000190367">
    <property type="component" value="Unassembled WGS sequence"/>
</dbReference>
<dbReference type="AlphaFoldDB" id="A0A1T4MXU2"/>
<evidence type="ECO:0000313" key="1">
    <source>
        <dbReference type="EMBL" id="SJZ71664.1"/>
    </source>
</evidence>
<name>A0A1T4MXU2_9BACT</name>
<dbReference type="RefSeq" id="WP_078667935.1">
    <property type="nucleotide sequence ID" value="NZ_FUWZ01000001.1"/>
</dbReference>